<accession>A0A131YHK2</accession>
<dbReference type="EMBL" id="GEDV01010542">
    <property type="protein sequence ID" value="JAP78015.1"/>
    <property type="molecule type" value="Transcribed_RNA"/>
</dbReference>
<name>A0A131YHK2_RHIAP</name>
<dbReference type="AlphaFoldDB" id="A0A131YHK2"/>
<sequence>MLAAIMVLYRTIALGSFVVILLMAERSSSYIPGGIRKPMESCNKMCWINDDDSRTSCPTHCLCQAKTGADGFPLYGQGLCVKVN</sequence>
<reference evidence="1" key="1">
    <citation type="journal article" date="2016" name="Ticks Tick Borne Dis.">
        <title>De novo assembly and annotation of the salivary gland transcriptome of Rhipicephalus appendiculatus male and female ticks during blood feeding.</title>
        <authorList>
            <person name="de Castro M.H."/>
            <person name="de Klerk D."/>
            <person name="Pienaar R."/>
            <person name="Latif A.A."/>
            <person name="Rees D.J."/>
            <person name="Mans B.J."/>
        </authorList>
    </citation>
    <scope>NUCLEOTIDE SEQUENCE</scope>
    <source>
        <tissue evidence="1">Salivary glands</tissue>
    </source>
</reference>
<organism evidence="1">
    <name type="scientific">Rhipicephalus appendiculatus</name>
    <name type="common">Brown ear tick</name>
    <dbReference type="NCBI Taxonomy" id="34631"/>
    <lineage>
        <taxon>Eukaryota</taxon>
        <taxon>Metazoa</taxon>
        <taxon>Ecdysozoa</taxon>
        <taxon>Arthropoda</taxon>
        <taxon>Chelicerata</taxon>
        <taxon>Arachnida</taxon>
        <taxon>Acari</taxon>
        <taxon>Parasitiformes</taxon>
        <taxon>Ixodida</taxon>
        <taxon>Ixodoidea</taxon>
        <taxon>Ixodidae</taxon>
        <taxon>Rhipicephalinae</taxon>
        <taxon>Rhipicephalus</taxon>
        <taxon>Rhipicephalus</taxon>
    </lineage>
</organism>
<protein>
    <submittedName>
        <fullName evidence="1">8 kDa Amblyomma family member</fullName>
    </submittedName>
</protein>
<proteinExistence type="predicted"/>
<evidence type="ECO:0000313" key="1">
    <source>
        <dbReference type="EMBL" id="JAP78015.1"/>
    </source>
</evidence>